<keyword evidence="3" id="KW-1185">Reference proteome</keyword>
<dbReference type="PANTHER" id="PTHR31025:SF25">
    <property type="entry name" value="ZINC FINGER (C2H2)-60"/>
    <property type="match status" value="1"/>
</dbReference>
<keyword evidence="1" id="KW-0812">Transmembrane</keyword>
<sequence length="269" mass="30868">MYRIIFNSKGILLLCIWTKILITIFFILTSTDVVKDKDRIKLVQTEASFILSLTSINEPTASSSPVSLDQSFQDKCSSFSSSNTIILPQPPGNRSDPWPTNFVIPNFSYDVEFPLQERNKAYEHDGSLLQKPSLNSNILEKLAETIFHYTAYPTGLQIQAVLEALIKKHPCLREPGTSFSGMYGWQQHLKYKMANYRSKMRICEVPCPELDMERQKLLNEVKKKNNTKVIQEKMSKAFSYRRLEVVSGSPAANDFKYRWPALFCEAEVF</sequence>
<evidence type="ECO:0000313" key="3">
    <source>
        <dbReference type="Proteomes" id="UP001187415"/>
    </source>
</evidence>
<feature type="transmembrane region" description="Helical" evidence="1">
    <location>
        <begin position="12"/>
        <end position="31"/>
    </location>
</feature>
<organism evidence="2 3">
    <name type="scientific">Channa striata</name>
    <name type="common">Snakehead murrel</name>
    <name type="synonym">Ophicephalus striatus</name>
    <dbReference type="NCBI Taxonomy" id="64152"/>
    <lineage>
        <taxon>Eukaryota</taxon>
        <taxon>Metazoa</taxon>
        <taxon>Chordata</taxon>
        <taxon>Craniata</taxon>
        <taxon>Vertebrata</taxon>
        <taxon>Euteleostomi</taxon>
        <taxon>Actinopterygii</taxon>
        <taxon>Neopterygii</taxon>
        <taxon>Teleostei</taxon>
        <taxon>Neoteleostei</taxon>
        <taxon>Acanthomorphata</taxon>
        <taxon>Anabantaria</taxon>
        <taxon>Anabantiformes</taxon>
        <taxon>Channoidei</taxon>
        <taxon>Channidae</taxon>
        <taxon>Channa</taxon>
    </lineage>
</organism>
<dbReference type="PANTHER" id="PTHR31025">
    <property type="entry name" value="SI:CH211-196P9.1-RELATED"/>
    <property type="match status" value="1"/>
</dbReference>
<keyword evidence="1" id="KW-1133">Transmembrane helix</keyword>
<gene>
    <name evidence="2" type="ORF">Q5P01_005424</name>
</gene>
<evidence type="ECO:0000256" key="1">
    <source>
        <dbReference type="SAM" id="Phobius"/>
    </source>
</evidence>
<keyword evidence="1" id="KW-0472">Membrane</keyword>
<evidence type="ECO:0000313" key="2">
    <source>
        <dbReference type="EMBL" id="KAK2856689.1"/>
    </source>
</evidence>
<dbReference type="AlphaFoldDB" id="A0AA88SZH2"/>
<protein>
    <submittedName>
        <fullName evidence="2">Uncharacterized protein</fullName>
    </submittedName>
</protein>
<proteinExistence type="predicted"/>
<dbReference type="Proteomes" id="UP001187415">
    <property type="component" value="Unassembled WGS sequence"/>
</dbReference>
<reference evidence="2" key="1">
    <citation type="submission" date="2023-07" db="EMBL/GenBank/DDBJ databases">
        <title>Chromosome-level Genome Assembly of Striped Snakehead (Channa striata).</title>
        <authorList>
            <person name="Liu H."/>
        </authorList>
    </citation>
    <scope>NUCLEOTIDE SEQUENCE</scope>
    <source>
        <strain evidence="2">Gz</strain>
        <tissue evidence="2">Muscle</tissue>
    </source>
</reference>
<comment type="caution">
    <text evidence="2">The sequence shown here is derived from an EMBL/GenBank/DDBJ whole genome shotgun (WGS) entry which is preliminary data.</text>
</comment>
<dbReference type="EMBL" id="JAUPFM010000003">
    <property type="protein sequence ID" value="KAK2856689.1"/>
    <property type="molecule type" value="Genomic_DNA"/>
</dbReference>
<accession>A0AA88SZH2</accession>
<name>A0AA88SZH2_CHASR</name>